<feature type="region of interest" description="Disordered" evidence="3">
    <location>
        <begin position="1"/>
        <end position="168"/>
    </location>
</feature>
<dbReference type="InterPro" id="IPR036770">
    <property type="entry name" value="Ankyrin_rpt-contain_sf"/>
</dbReference>
<dbReference type="Gene3D" id="2.20.70.10">
    <property type="match status" value="2"/>
</dbReference>
<evidence type="ECO:0000313" key="6">
    <source>
        <dbReference type="Proteomes" id="UP000794436"/>
    </source>
</evidence>
<dbReference type="CDD" id="cd00201">
    <property type="entry name" value="WW"/>
    <property type="match status" value="2"/>
</dbReference>
<feature type="compositionally biased region" description="Basic residues" evidence="3">
    <location>
        <begin position="105"/>
        <end position="123"/>
    </location>
</feature>
<dbReference type="PANTHER" id="PTHR24118:SF100">
    <property type="entry name" value="FYVE-TYPE DOMAIN-CONTAINING PROTEIN"/>
    <property type="match status" value="1"/>
</dbReference>
<organism evidence="5 6">
    <name type="scientific">Pythium oligandrum</name>
    <name type="common">Mycoparasitic fungus</name>
    <dbReference type="NCBI Taxonomy" id="41045"/>
    <lineage>
        <taxon>Eukaryota</taxon>
        <taxon>Sar</taxon>
        <taxon>Stramenopiles</taxon>
        <taxon>Oomycota</taxon>
        <taxon>Peronosporomycetes</taxon>
        <taxon>Pythiales</taxon>
        <taxon>Pythiaceae</taxon>
        <taxon>Pythium</taxon>
    </lineage>
</organism>
<feature type="domain" description="WW" evidence="4">
    <location>
        <begin position="468"/>
        <end position="502"/>
    </location>
</feature>
<dbReference type="Gene3D" id="1.25.40.20">
    <property type="entry name" value="Ankyrin repeat-containing domain"/>
    <property type="match status" value="1"/>
</dbReference>
<dbReference type="InterPro" id="IPR001202">
    <property type="entry name" value="WW_dom"/>
</dbReference>
<dbReference type="SUPFAM" id="SSF48403">
    <property type="entry name" value="Ankyrin repeat"/>
    <property type="match status" value="1"/>
</dbReference>
<accession>A0A8K1C9F6</accession>
<dbReference type="Pfam" id="PF12796">
    <property type="entry name" value="Ank_2"/>
    <property type="match status" value="3"/>
</dbReference>
<evidence type="ECO:0000256" key="3">
    <source>
        <dbReference type="SAM" id="MobiDB-lite"/>
    </source>
</evidence>
<name>A0A8K1C9F6_PYTOL</name>
<sequence length="1061" mass="118454">MSSSDSSRPRRSSAKVYVDNSVPVDTVSTSKDQELSGGRRSSQSLAKKRVTLKLSHDISTEQLFSDQLIDGKVADGEDDDDDEEEEETAPPLDRRPSGGSGRPHTGQHRNSQSRKIPKSPKKATQKEEGAMYRIESHSHLSSLDTKKLEKHAESPPKESAASPKPNNRIALAPLQGRVATDTSAETLPPSSTVCTKCMVNKEMPPMHCAAYSGHLNCLALLLDQDDAMPTPSTEESTKLQGIVLDKKKRTPLFYSCAANRLECCVLLLRRRPQWHDLPDKQLDTPVHVCCFFGWDTCLKQLLDAGSNPHGRNAKGFKPSHIAKTKECLELLLSYGDDLLQGDKLGRTPLFVACARDRSLCVEFLCSWNHQTRSWMLEQEDQRGDRPIHAAACNGSNESLEILLKYGADPVIENAKGLTPKALAMANQHPRCVELLTQAEEELESSNAWFAPANAVGKDGVTSQSATAGDSTGGWIECWDNNSGQPFYYNNISGKCQWEVPEGVEPHLLNLIQNQGKQQQQEYEEDDGEYVWVKKKRQTVCVVTGKSSEWTAVQDPVSKAIYYKNTRTGQSQWEEPDAVHQLQSASSAHASQHASKLWDELEMARTALARSLALDKQRQLNAHEAAIEAMKKNIQQRRDDIRKKEEQARLQQLLPRSSFVRRKKQSMMIKMKGSNATASQQQQDEDRMEQICLREPSLDIFLSTYFKLMSVRDLQLTIEKRFFNCLFHYYVALVDPVNLNGMSKSQFRSVLREAGILASAGAFASSNQAQPLLKLHIVDLVFGHACRVEAQEASAALSASASFSGAPHHRQAAASAVNADTRLGVLGFITAMQLVRERMAAISEEQVNDGSSSAREIEDDEEWFLTTYVLPLTVRLGGRLLIQIRQCKEIDLEATASATLQRFLEKNRQPIQLLHRYYTAQEPKLKMLTFRGLSQFAQDFELLEPPQHTLSSLHQLYDAMNWISGNAHTEVISFEKFQQLLVQLAMQKKPLPGDSTGAVSGGLRAIQEDAEPPKAYDRDQMLMEAMNAFFQLLESRPAVHHVRPTDATGNAFFTIEIDNQGE</sequence>
<evidence type="ECO:0000256" key="1">
    <source>
        <dbReference type="PROSITE-ProRule" id="PRU00023"/>
    </source>
</evidence>
<dbReference type="SMART" id="SM00248">
    <property type="entry name" value="ANK"/>
    <property type="match status" value="6"/>
</dbReference>
<proteinExistence type="predicted"/>
<evidence type="ECO:0000259" key="4">
    <source>
        <dbReference type="PROSITE" id="PS50020"/>
    </source>
</evidence>
<dbReference type="InterPro" id="IPR036020">
    <property type="entry name" value="WW_dom_sf"/>
</dbReference>
<dbReference type="SUPFAM" id="SSF51045">
    <property type="entry name" value="WW domain"/>
    <property type="match status" value="2"/>
</dbReference>
<keyword evidence="6" id="KW-1185">Reference proteome</keyword>
<feature type="repeat" description="ANK" evidence="1">
    <location>
        <begin position="382"/>
        <end position="414"/>
    </location>
</feature>
<keyword evidence="2" id="KW-0175">Coiled coil</keyword>
<dbReference type="Pfam" id="PF00397">
    <property type="entry name" value="WW"/>
    <property type="match status" value="2"/>
</dbReference>
<evidence type="ECO:0000256" key="2">
    <source>
        <dbReference type="SAM" id="Coils"/>
    </source>
</evidence>
<dbReference type="PROSITE" id="PS50088">
    <property type="entry name" value="ANK_REPEAT"/>
    <property type="match status" value="1"/>
</dbReference>
<reference evidence="5" key="1">
    <citation type="submission" date="2019-03" db="EMBL/GenBank/DDBJ databases">
        <title>Long read genome sequence of the mycoparasitic Pythium oligandrum ATCC 38472 isolated from sugarbeet rhizosphere.</title>
        <authorList>
            <person name="Gaulin E."/>
        </authorList>
    </citation>
    <scope>NUCLEOTIDE SEQUENCE</scope>
    <source>
        <strain evidence="5">ATCC 38472_TT</strain>
    </source>
</reference>
<dbReference type="PROSITE" id="PS50020">
    <property type="entry name" value="WW_DOMAIN_2"/>
    <property type="match status" value="2"/>
</dbReference>
<dbReference type="SMART" id="SM00456">
    <property type="entry name" value="WW"/>
    <property type="match status" value="2"/>
</dbReference>
<gene>
    <name evidence="5" type="ORF">Poli38472_007054</name>
</gene>
<protein>
    <recommendedName>
        <fullName evidence="4">WW domain-containing protein</fullName>
    </recommendedName>
</protein>
<keyword evidence="1" id="KW-0040">ANK repeat</keyword>
<dbReference type="EMBL" id="SPLM01000110">
    <property type="protein sequence ID" value="TMW58909.1"/>
    <property type="molecule type" value="Genomic_DNA"/>
</dbReference>
<feature type="compositionally biased region" description="Basic and acidic residues" evidence="3">
    <location>
        <begin position="124"/>
        <end position="156"/>
    </location>
</feature>
<dbReference type="Proteomes" id="UP000794436">
    <property type="component" value="Unassembled WGS sequence"/>
</dbReference>
<evidence type="ECO:0000313" key="5">
    <source>
        <dbReference type="EMBL" id="TMW58909.1"/>
    </source>
</evidence>
<feature type="compositionally biased region" description="Acidic residues" evidence="3">
    <location>
        <begin position="76"/>
        <end position="88"/>
    </location>
</feature>
<feature type="coiled-coil region" evidence="2">
    <location>
        <begin position="612"/>
        <end position="650"/>
    </location>
</feature>
<dbReference type="AlphaFoldDB" id="A0A8K1C9F6"/>
<dbReference type="InterPro" id="IPR002110">
    <property type="entry name" value="Ankyrin_rpt"/>
</dbReference>
<dbReference type="PROSITE" id="PS01159">
    <property type="entry name" value="WW_DOMAIN_1"/>
    <property type="match status" value="1"/>
</dbReference>
<dbReference type="PROSITE" id="PS50297">
    <property type="entry name" value="ANK_REP_REGION"/>
    <property type="match status" value="1"/>
</dbReference>
<dbReference type="PANTHER" id="PTHR24118">
    <property type="entry name" value="POTE ANKYRIN DOMAIN"/>
    <property type="match status" value="1"/>
</dbReference>
<feature type="domain" description="WW" evidence="4">
    <location>
        <begin position="543"/>
        <end position="577"/>
    </location>
</feature>
<comment type="caution">
    <text evidence="5">The sequence shown here is derived from an EMBL/GenBank/DDBJ whole genome shotgun (WGS) entry which is preliminary data.</text>
</comment>
<dbReference type="OrthoDB" id="3246549at2759"/>